<keyword evidence="7" id="KW-0521">NADP</keyword>
<evidence type="ECO:0000256" key="9">
    <source>
        <dbReference type="ARBA" id="ARBA00023211"/>
    </source>
</evidence>
<keyword evidence="9" id="KW-0464">Manganese</keyword>
<comment type="caution">
    <text evidence="15">The sequence shown here is derived from an EMBL/GenBank/DDBJ whole genome shotgun (WGS) entry which is preliminary data.</text>
</comment>
<dbReference type="InterPro" id="IPR013512">
    <property type="entry name" value="DXP_reductoisomerase_N"/>
</dbReference>
<organism evidence="15 16">
    <name type="scientific">Inquilinus limosus MP06</name>
    <dbReference type="NCBI Taxonomy" id="1398085"/>
    <lineage>
        <taxon>Bacteria</taxon>
        <taxon>Pseudomonadati</taxon>
        <taxon>Pseudomonadota</taxon>
        <taxon>Alphaproteobacteria</taxon>
        <taxon>Rhodospirillales</taxon>
        <taxon>Rhodospirillaceae</taxon>
        <taxon>Inquilinus</taxon>
    </lineage>
</organism>
<dbReference type="PANTHER" id="PTHR30525">
    <property type="entry name" value="1-DEOXY-D-XYLULOSE 5-PHOSPHATE REDUCTOISOMERASE"/>
    <property type="match status" value="1"/>
</dbReference>
<comment type="similarity">
    <text evidence="4">Belongs to the DXR family.</text>
</comment>
<dbReference type="InterPro" id="IPR036291">
    <property type="entry name" value="NAD(P)-bd_dom_sf"/>
</dbReference>
<reference evidence="15 16" key="1">
    <citation type="submission" date="2014-01" db="EMBL/GenBank/DDBJ databases">
        <title>Genome sequence determination for a cystic fibrosis isolate, Inquilinus limosus.</title>
        <authorList>
            <person name="Pino M."/>
            <person name="Di Conza J."/>
            <person name="Gutkind G."/>
        </authorList>
    </citation>
    <scope>NUCLEOTIDE SEQUENCE [LARGE SCALE GENOMIC DNA]</scope>
    <source>
        <strain evidence="15 16">MP06</strain>
    </source>
</reference>
<comment type="pathway">
    <text evidence="3">Isoprenoid biosynthesis; isopentenyl diphosphate biosynthesis via DXP pathway; isopentenyl diphosphate from 1-deoxy-D-xylulose 5-phosphate: step 1/6.</text>
</comment>
<evidence type="ECO:0000259" key="13">
    <source>
        <dbReference type="Pfam" id="PF08436"/>
    </source>
</evidence>
<dbReference type="Pfam" id="PF13288">
    <property type="entry name" value="DXPR_C"/>
    <property type="match status" value="1"/>
</dbReference>
<dbReference type="Gene3D" id="1.10.1740.10">
    <property type="match status" value="1"/>
</dbReference>
<feature type="domain" description="1-deoxy-D-xylulose 5-phosphate reductoisomerase C-terminal" evidence="13">
    <location>
        <begin position="76"/>
        <end position="157"/>
    </location>
</feature>
<feature type="non-terminal residue" evidence="15">
    <location>
        <position position="1"/>
    </location>
</feature>
<dbReference type="AlphaFoldDB" id="A0A0A0D465"/>
<dbReference type="InterPro" id="IPR026877">
    <property type="entry name" value="DXPR_C"/>
</dbReference>
<dbReference type="GO" id="GO:0030604">
    <property type="term" value="F:1-deoxy-D-xylulose-5-phosphate reductoisomerase activity"/>
    <property type="evidence" value="ECO:0007669"/>
    <property type="project" value="UniProtKB-EC"/>
</dbReference>
<dbReference type="OrthoDB" id="9806546at2"/>
<accession>A0A0A0D465</accession>
<keyword evidence="6" id="KW-0479">Metal-binding</keyword>
<evidence type="ECO:0000256" key="1">
    <source>
        <dbReference type="ARBA" id="ARBA00001936"/>
    </source>
</evidence>
<evidence type="ECO:0000256" key="6">
    <source>
        <dbReference type="ARBA" id="ARBA00022723"/>
    </source>
</evidence>
<dbReference type="Proteomes" id="UP000029995">
    <property type="component" value="Unassembled WGS sequence"/>
</dbReference>
<dbReference type="SUPFAM" id="SSF55347">
    <property type="entry name" value="Glyceraldehyde-3-phosphate dehydrogenase-like, C-terminal domain"/>
    <property type="match status" value="1"/>
</dbReference>
<feature type="domain" description="1-deoxy-D-xylulose 5-phosphate reductoisomerase N-terminal" evidence="12">
    <location>
        <begin position="6"/>
        <end position="62"/>
    </location>
</feature>
<evidence type="ECO:0000256" key="10">
    <source>
        <dbReference type="ARBA" id="ARBA00023229"/>
    </source>
</evidence>
<evidence type="ECO:0000256" key="3">
    <source>
        <dbReference type="ARBA" id="ARBA00005094"/>
    </source>
</evidence>
<dbReference type="PANTHER" id="PTHR30525:SF0">
    <property type="entry name" value="1-DEOXY-D-XYLULOSE 5-PHOSPHATE REDUCTOISOMERASE, CHLOROPLASTIC"/>
    <property type="match status" value="1"/>
</dbReference>
<comment type="cofactor">
    <cofactor evidence="2">
        <name>Mg(2+)</name>
        <dbReference type="ChEBI" id="CHEBI:18420"/>
    </cofactor>
</comment>
<dbReference type="Pfam" id="PF02670">
    <property type="entry name" value="DXP_reductoisom"/>
    <property type="match status" value="1"/>
</dbReference>
<evidence type="ECO:0000259" key="12">
    <source>
        <dbReference type="Pfam" id="PF02670"/>
    </source>
</evidence>
<sequence>ALSGSGIEAAGGAEAVVEAAARPAEWVMGAIVGAAGLRPILTAIRRGAMVAFANKECLVCAGELMMAEVRQHGATLLPVDSEHNAIFQVFQPGAKVRRLILTASGGPFREWSREQMAAATPAQAVAHPNWSMGAKISVDSATLMNKGLELIEASHLFAMPEDKIEIVVHPQSVIHSLVDYADGSVLAQLGVPDMRVPIAYTLAWPERMETPCAALDLAKIARLDFRPPDPERFPALRLTRECLRQGGSAATVLNAANEVAVAAFLEGRIGFLDIERIVEATLAMIPAQAMATLDEVFAIDAEARRHAAAL</sequence>
<dbReference type="InterPro" id="IPR003821">
    <property type="entry name" value="DXP_reductoisomerase"/>
</dbReference>
<evidence type="ECO:0000256" key="7">
    <source>
        <dbReference type="ARBA" id="ARBA00022857"/>
    </source>
</evidence>
<dbReference type="SUPFAM" id="SSF69055">
    <property type="entry name" value="1-deoxy-D-xylulose-5-phosphate reductoisomerase, C-terminal domain"/>
    <property type="match status" value="1"/>
</dbReference>
<evidence type="ECO:0000256" key="8">
    <source>
        <dbReference type="ARBA" id="ARBA00023002"/>
    </source>
</evidence>
<keyword evidence="15" id="KW-0413">Isomerase</keyword>
<dbReference type="Pfam" id="PF08436">
    <property type="entry name" value="DXP_redisom_C"/>
    <property type="match status" value="1"/>
</dbReference>
<dbReference type="InterPro" id="IPR013644">
    <property type="entry name" value="DXP_reductoisomerase_C"/>
</dbReference>
<dbReference type="GO" id="GO:0030145">
    <property type="term" value="F:manganese ion binding"/>
    <property type="evidence" value="ECO:0007669"/>
    <property type="project" value="TreeGrafter"/>
</dbReference>
<evidence type="ECO:0000256" key="4">
    <source>
        <dbReference type="ARBA" id="ARBA00006825"/>
    </source>
</evidence>
<proteinExistence type="inferred from homology"/>
<dbReference type="GO" id="GO:0051484">
    <property type="term" value="P:isopentenyl diphosphate biosynthetic process, methylerythritol 4-phosphate pathway involved in terpenoid biosynthetic process"/>
    <property type="evidence" value="ECO:0007669"/>
    <property type="project" value="TreeGrafter"/>
</dbReference>
<dbReference type="UniPathway" id="UPA00056">
    <property type="reaction ID" value="UER00092"/>
</dbReference>
<name>A0A0A0D465_9PROT</name>
<dbReference type="RefSeq" id="WP_034841620.1">
    <property type="nucleotide sequence ID" value="NZ_JANX01000258.1"/>
</dbReference>
<dbReference type="GO" id="GO:0070402">
    <property type="term" value="F:NADPH binding"/>
    <property type="evidence" value="ECO:0007669"/>
    <property type="project" value="InterPro"/>
</dbReference>
<evidence type="ECO:0000256" key="11">
    <source>
        <dbReference type="ARBA" id="ARBA00048543"/>
    </source>
</evidence>
<evidence type="ECO:0000256" key="5">
    <source>
        <dbReference type="ARBA" id="ARBA00012366"/>
    </source>
</evidence>
<dbReference type="InterPro" id="IPR036169">
    <property type="entry name" value="DXPR_C_sf"/>
</dbReference>
<dbReference type="EMBL" id="JANX01000258">
    <property type="protein sequence ID" value="KGM32825.1"/>
    <property type="molecule type" value="Genomic_DNA"/>
</dbReference>
<dbReference type="NCBIfam" id="TIGR00243">
    <property type="entry name" value="Dxr"/>
    <property type="match status" value="1"/>
</dbReference>
<keyword evidence="8" id="KW-0560">Oxidoreductase</keyword>
<protein>
    <recommendedName>
        <fullName evidence="5">1-deoxy-D-xylulose-5-phosphate reductoisomerase</fullName>
        <ecNumber evidence="5">1.1.1.267</ecNumber>
    </recommendedName>
</protein>
<evidence type="ECO:0000313" key="15">
    <source>
        <dbReference type="EMBL" id="KGM32825.1"/>
    </source>
</evidence>
<comment type="cofactor">
    <cofactor evidence="1">
        <name>Mn(2+)</name>
        <dbReference type="ChEBI" id="CHEBI:29035"/>
    </cofactor>
</comment>
<gene>
    <name evidence="15" type="ORF">P409_19160</name>
</gene>
<dbReference type="EC" id="1.1.1.267" evidence="5"/>
<feature type="domain" description="DXP reductoisomerase C-terminal" evidence="14">
    <location>
        <begin position="189"/>
        <end position="305"/>
    </location>
</feature>
<evidence type="ECO:0000313" key="16">
    <source>
        <dbReference type="Proteomes" id="UP000029995"/>
    </source>
</evidence>
<evidence type="ECO:0000259" key="14">
    <source>
        <dbReference type="Pfam" id="PF13288"/>
    </source>
</evidence>
<dbReference type="GO" id="GO:0016853">
    <property type="term" value="F:isomerase activity"/>
    <property type="evidence" value="ECO:0007669"/>
    <property type="project" value="UniProtKB-KW"/>
</dbReference>
<keyword evidence="10" id="KW-0414">Isoprene biosynthesis</keyword>
<dbReference type="HAMAP" id="MF_00183">
    <property type="entry name" value="DXP_reductoisom"/>
    <property type="match status" value="1"/>
</dbReference>
<comment type="catalytic activity">
    <reaction evidence="11">
        <text>2-C-methyl-D-erythritol 4-phosphate + NADP(+) = 1-deoxy-D-xylulose 5-phosphate + NADPH + H(+)</text>
        <dbReference type="Rhea" id="RHEA:13717"/>
        <dbReference type="ChEBI" id="CHEBI:15378"/>
        <dbReference type="ChEBI" id="CHEBI:57783"/>
        <dbReference type="ChEBI" id="CHEBI:57792"/>
        <dbReference type="ChEBI" id="CHEBI:58262"/>
        <dbReference type="ChEBI" id="CHEBI:58349"/>
        <dbReference type="EC" id="1.1.1.267"/>
    </reaction>
    <physiologicalReaction direction="right-to-left" evidence="11">
        <dbReference type="Rhea" id="RHEA:13719"/>
    </physiologicalReaction>
</comment>
<evidence type="ECO:0000256" key="2">
    <source>
        <dbReference type="ARBA" id="ARBA00001946"/>
    </source>
</evidence>
<dbReference type="SUPFAM" id="SSF51735">
    <property type="entry name" value="NAD(P)-binding Rossmann-fold domains"/>
    <property type="match status" value="1"/>
</dbReference>
<dbReference type="Gene3D" id="3.40.50.720">
    <property type="entry name" value="NAD(P)-binding Rossmann-like Domain"/>
    <property type="match status" value="1"/>
</dbReference>